<protein>
    <submittedName>
        <fullName evidence="1">Uncharacterized protein</fullName>
    </submittedName>
</protein>
<dbReference type="AlphaFoldDB" id="A0A4S8QVZ6"/>
<evidence type="ECO:0000313" key="2">
    <source>
        <dbReference type="Proteomes" id="UP000308671"/>
    </source>
</evidence>
<sequence length="66" mass="7212">MSKIYIQCTVVGSGLDGPSKSLGEFPSDILTTLGSRTLKTVHISNHNSTLLDKQRRETSQMMLSTT</sequence>
<comment type="caution">
    <text evidence="1">The sequence shown here is derived from an EMBL/GenBank/DDBJ whole genome shotgun (WGS) entry which is preliminary data.</text>
</comment>
<reference evidence="1 2" key="1">
    <citation type="submission" date="2017-12" db="EMBL/GenBank/DDBJ databases">
        <title>Comparative genomics of Botrytis spp.</title>
        <authorList>
            <person name="Valero-Jimenez C.A."/>
            <person name="Tapia P."/>
            <person name="Veloso J."/>
            <person name="Silva-Moreno E."/>
            <person name="Staats M."/>
            <person name="Valdes J.H."/>
            <person name="Van Kan J.A.L."/>
        </authorList>
    </citation>
    <scope>NUCLEOTIDE SEQUENCE [LARGE SCALE GENOMIC DNA]</scope>
    <source>
        <strain evidence="1 2">MUCL435</strain>
    </source>
</reference>
<proteinExistence type="predicted"/>
<gene>
    <name evidence="1" type="ORF">BGAL_0265g00010</name>
</gene>
<dbReference type="Proteomes" id="UP000308671">
    <property type="component" value="Unassembled WGS sequence"/>
</dbReference>
<dbReference type="EMBL" id="PQXL01000265">
    <property type="protein sequence ID" value="THV48142.1"/>
    <property type="molecule type" value="Genomic_DNA"/>
</dbReference>
<name>A0A4S8QVZ6_9HELO</name>
<evidence type="ECO:0000313" key="1">
    <source>
        <dbReference type="EMBL" id="THV48142.1"/>
    </source>
</evidence>
<keyword evidence="2" id="KW-1185">Reference proteome</keyword>
<organism evidence="1 2">
    <name type="scientific">Botrytis galanthina</name>
    <dbReference type="NCBI Taxonomy" id="278940"/>
    <lineage>
        <taxon>Eukaryota</taxon>
        <taxon>Fungi</taxon>
        <taxon>Dikarya</taxon>
        <taxon>Ascomycota</taxon>
        <taxon>Pezizomycotina</taxon>
        <taxon>Leotiomycetes</taxon>
        <taxon>Helotiales</taxon>
        <taxon>Sclerotiniaceae</taxon>
        <taxon>Botrytis</taxon>
    </lineage>
</organism>
<accession>A0A4S8QVZ6</accession>